<keyword evidence="1" id="KW-0687">Ribonucleoprotein</keyword>
<reference evidence="1 2" key="1">
    <citation type="journal article" date="2023" name="Science">
        <title>Complex scaffold remodeling in plant triterpene biosynthesis.</title>
        <authorList>
            <person name="De La Pena R."/>
            <person name="Hodgson H."/>
            <person name="Liu J.C."/>
            <person name="Stephenson M.J."/>
            <person name="Martin A.C."/>
            <person name="Owen C."/>
            <person name="Harkess A."/>
            <person name="Leebens-Mack J."/>
            <person name="Jimenez L.E."/>
            <person name="Osbourn A."/>
            <person name="Sattely E.S."/>
        </authorList>
    </citation>
    <scope>NUCLEOTIDE SEQUENCE [LARGE SCALE GENOMIC DNA]</scope>
    <source>
        <strain evidence="2">cv. JPN11</strain>
        <tissue evidence="1">Leaf</tissue>
    </source>
</reference>
<protein>
    <submittedName>
        <fullName evidence="1">28 kDa ribonucleoprotein, chloroplastic</fullName>
    </submittedName>
</protein>
<evidence type="ECO:0000313" key="1">
    <source>
        <dbReference type="EMBL" id="KAJ4726767.1"/>
    </source>
</evidence>
<proteinExistence type="predicted"/>
<gene>
    <name evidence="1" type="ORF">OWV82_005412</name>
</gene>
<dbReference type="Proteomes" id="UP001164539">
    <property type="component" value="Chromosome 2"/>
</dbReference>
<dbReference type="EMBL" id="CM051395">
    <property type="protein sequence ID" value="KAJ4726767.1"/>
    <property type="molecule type" value="Genomic_DNA"/>
</dbReference>
<sequence>MGKSEVIEMSPCSAEKNQKVIKTASSKKEKEEGTPIRPIFCLKKNMNLKHFEETEDCFILDFDPFESVDISTISVSENLDFAAANNDISIVAEKGQVACRDYPHSRHLCLKFPFHTTPHESYCELCYCYVCDLVAPCNLWNEPGEAAHCHAAEHIADWQSRRKSMKHRAVRK</sequence>
<accession>A0ACC1YU56</accession>
<organism evidence="1 2">
    <name type="scientific">Melia azedarach</name>
    <name type="common">Chinaberry tree</name>
    <dbReference type="NCBI Taxonomy" id="155640"/>
    <lineage>
        <taxon>Eukaryota</taxon>
        <taxon>Viridiplantae</taxon>
        <taxon>Streptophyta</taxon>
        <taxon>Embryophyta</taxon>
        <taxon>Tracheophyta</taxon>
        <taxon>Spermatophyta</taxon>
        <taxon>Magnoliopsida</taxon>
        <taxon>eudicotyledons</taxon>
        <taxon>Gunneridae</taxon>
        <taxon>Pentapetalae</taxon>
        <taxon>rosids</taxon>
        <taxon>malvids</taxon>
        <taxon>Sapindales</taxon>
        <taxon>Meliaceae</taxon>
        <taxon>Melia</taxon>
    </lineage>
</organism>
<evidence type="ECO:0000313" key="2">
    <source>
        <dbReference type="Proteomes" id="UP001164539"/>
    </source>
</evidence>
<keyword evidence="2" id="KW-1185">Reference proteome</keyword>
<name>A0ACC1YU56_MELAZ</name>
<comment type="caution">
    <text evidence="1">The sequence shown here is derived from an EMBL/GenBank/DDBJ whole genome shotgun (WGS) entry which is preliminary data.</text>
</comment>